<sequence>MRKVTKKVLAFQLAVAMLIPVPVLKTAVVQAAEQELATGMQNGSTTLEMKHYGRFYADSIDTEKAKLEIVSYSEETGYAYAISGKEQKIEVISVDKPDGKEEAASFSGMDYDVKNDIEEKNSTFVCGKMTSIAVSPSGRYLAVAVQHKEYNQKGLLVIYRCREDESLSSPVIYEAGVQPDMVTFADENTLLCADEGEPKDGYGETAEDPKGTVTIVNIKKGTSTHVGFESFTADELIKKNVLIGAMDGKPMDPSKDLEPEYIAVSPEEQKAYVTLQEANAVATLDLGAKKFTRIDSVGFEDYANVPVDLVKDGAYKPKCYPNLVGARMPDGIASYEANGKTYLVIANEGDDRSCGTYTNTWMTTELTNTEIVTMDSSKVLGIPSGKTALSGGRSFTILEVTSNGLKEVYDSGADFESITAKVNPQHFNCSSKNTTSECTSAESGPEPENVTVTEIEGRIYAMIGLEGTGGIMAYDVTTPEYSMNVNYICTRDYSSATGGDVSPEGLCVADVEGSPVLLAAYEVSGTLSAYSLTKKEAEDIIVLYTNDVHNAYQKAEGCLGYASVAQYKKQLESLGYQVQLVDNGDAIQGGIIGTVSKGSYIKDIMKAIGYSIAIPGNHEFDFQMEPFLQLAKEAKADGGYEYISCNFDDKRTGKTIFAPYKMVDYGSKKVAYIGVCTPESFTKSTPSYFQDENGTFIYDFCEGNQGADLYKRVQETIDTVKEEGADVIVAMSHLGTDKTSTPFTSQELIAHTSGIDVLLDGHSHSTIIGELCNDKNGKQVIISSTGTALKNLGVLRIQPDGSMSSSLIDQISMQDSQTLTYVNSITEKFQALADSKIAYTDITLAVNDPESGKRMVRSRETNLGDLCADAYRSLLGTDIAFVNGGGIRADIPKGDITYSDIIKVHPFGNKACAVEVTGQQILDALEFGARAVGTGENGGYLQVSGITFDIDSTIPTSVVVDNGVFAGVKGDYRIQNVKIGGELLDTKKTYTVASHNYMLKEAGDGYSMFTGSKLLQDEVKIDNQVLMEYITQLLDGRITQDSDYANPYGAGRNRVILEKKKPTQKEDGYVKYQVGNEEVTEVVKAIGNRSSAEVHNHEFEEKVIPATLKRDGKIVKVCTGCGKEDTVVIPKIRKVSLSTYSYVYDKNVKTPKVIIKDKTGKYLLWGIDYVVKYESGRKKADRYGVSITFAGNYKGKVRKSFVIRPKATSIIKAVPDEKGCVLSWKKQKTETTGYQIEFATDKDFADGILVSVRNNMITSKSIKRVKAKVRNYLRIRTYKVVRISGERRRVYSEWSAPRTVIPKK</sequence>
<reference evidence="6 7" key="1">
    <citation type="submission" date="2016-10" db="EMBL/GenBank/DDBJ databases">
        <authorList>
            <person name="de Groot N.N."/>
        </authorList>
    </citation>
    <scope>NUCLEOTIDE SEQUENCE [LARGE SCALE GENOMIC DNA]</scope>
    <source>
        <strain evidence="6 7">DSM 1801</strain>
    </source>
</reference>
<evidence type="ECO:0000259" key="5">
    <source>
        <dbReference type="Pfam" id="PF22494"/>
    </source>
</evidence>
<dbReference type="GO" id="GO:0016787">
    <property type="term" value="F:hydrolase activity"/>
    <property type="evidence" value="ECO:0007669"/>
    <property type="project" value="InterPro"/>
</dbReference>
<dbReference type="STRING" id="29364.SAMN04487772_1214"/>
<feature type="domain" description="Choice-of-anchor I" evidence="5">
    <location>
        <begin position="390"/>
        <end position="531"/>
    </location>
</feature>
<dbReference type="SUPFAM" id="SSF56300">
    <property type="entry name" value="Metallo-dependent phosphatases"/>
    <property type="match status" value="1"/>
</dbReference>
<dbReference type="InterPro" id="IPR008334">
    <property type="entry name" value="5'-Nucleotdase_C"/>
</dbReference>
<dbReference type="Pfam" id="PF22494">
    <property type="entry name" value="choice_anch_I"/>
    <property type="match status" value="2"/>
</dbReference>
<dbReference type="Gene3D" id="2.130.10.10">
    <property type="entry name" value="YVTN repeat-like/Quinoprotein amine dehydrogenase"/>
    <property type="match status" value="1"/>
</dbReference>
<evidence type="ECO:0000256" key="2">
    <source>
        <dbReference type="SAM" id="SignalP"/>
    </source>
</evidence>
<dbReference type="Pfam" id="PF02872">
    <property type="entry name" value="5_nucleotid_C"/>
    <property type="match status" value="1"/>
</dbReference>
<dbReference type="SUPFAM" id="SSF55816">
    <property type="entry name" value="5'-nucleotidase (syn. UDP-sugar hydrolase), C-terminal domain"/>
    <property type="match status" value="1"/>
</dbReference>
<gene>
    <name evidence="6" type="ORF">SAMN04487772_1214</name>
</gene>
<dbReference type="Gene3D" id="3.60.21.10">
    <property type="match status" value="1"/>
</dbReference>
<feature type="domain" description="Calcineurin-like phosphoesterase" evidence="3">
    <location>
        <begin position="542"/>
        <end position="765"/>
    </location>
</feature>
<dbReference type="EMBL" id="FOHN01000021">
    <property type="protein sequence ID" value="SET44207.1"/>
    <property type="molecule type" value="Genomic_DNA"/>
</dbReference>
<evidence type="ECO:0000313" key="7">
    <source>
        <dbReference type="Proteomes" id="UP000199800"/>
    </source>
</evidence>
<dbReference type="Pfam" id="PF00149">
    <property type="entry name" value="Metallophos"/>
    <property type="match status" value="1"/>
</dbReference>
<dbReference type="InterPro" id="IPR004843">
    <property type="entry name" value="Calcineurin-like_PHP"/>
</dbReference>
<dbReference type="NCBIfam" id="NF038117">
    <property type="entry name" value="choice_anch_I"/>
    <property type="match status" value="1"/>
</dbReference>
<dbReference type="PANTHER" id="PTHR11575:SF24">
    <property type="entry name" value="5'-NUCLEOTIDASE"/>
    <property type="match status" value="1"/>
</dbReference>
<dbReference type="PRINTS" id="PR01607">
    <property type="entry name" value="APYRASEFAMLY"/>
</dbReference>
<feature type="domain" description="Choice-of-anchor I" evidence="5">
    <location>
        <begin position="171"/>
        <end position="356"/>
    </location>
</feature>
<evidence type="ECO:0000313" key="6">
    <source>
        <dbReference type="EMBL" id="SET44207.1"/>
    </source>
</evidence>
<dbReference type="Proteomes" id="UP000199800">
    <property type="component" value="Unassembled WGS sequence"/>
</dbReference>
<name>A0A1I0EFZ9_9FIRM</name>
<dbReference type="GO" id="GO:0009166">
    <property type="term" value="P:nucleotide catabolic process"/>
    <property type="evidence" value="ECO:0007669"/>
    <property type="project" value="InterPro"/>
</dbReference>
<evidence type="ECO:0000259" key="3">
    <source>
        <dbReference type="Pfam" id="PF00149"/>
    </source>
</evidence>
<dbReference type="PANTHER" id="PTHR11575">
    <property type="entry name" value="5'-NUCLEOTIDASE-RELATED"/>
    <property type="match status" value="1"/>
</dbReference>
<dbReference type="RefSeq" id="WP_092478490.1">
    <property type="nucleotide sequence ID" value="NZ_FOHN01000021.1"/>
</dbReference>
<dbReference type="SUPFAM" id="SSF75011">
    <property type="entry name" value="3-carboxy-cis,cis-mucoante lactonizing enzyme"/>
    <property type="match status" value="1"/>
</dbReference>
<dbReference type="Gene3D" id="3.90.780.10">
    <property type="entry name" value="5'-Nucleotidase, C-terminal domain"/>
    <property type="match status" value="1"/>
</dbReference>
<feature type="domain" description="5'-Nucleotidase C-terminal" evidence="4">
    <location>
        <begin position="854"/>
        <end position="1010"/>
    </location>
</feature>
<dbReference type="InterPro" id="IPR015943">
    <property type="entry name" value="WD40/YVTN_repeat-like_dom_sf"/>
</dbReference>
<organism evidence="6 7">
    <name type="scientific">[Clostridium] polysaccharolyticum</name>
    <dbReference type="NCBI Taxonomy" id="29364"/>
    <lineage>
        <taxon>Bacteria</taxon>
        <taxon>Bacillati</taxon>
        <taxon>Bacillota</taxon>
        <taxon>Clostridia</taxon>
        <taxon>Lachnospirales</taxon>
        <taxon>Lachnospiraceae</taxon>
    </lineage>
</organism>
<dbReference type="InterPro" id="IPR055188">
    <property type="entry name" value="Choice_anch_I"/>
</dbReference>
<dbReference type="InterPro" id="IPR029052">
    <property type="entry name" value="Metallo-depent_PP-like"/>
</dbReference>
<accession>A0A1I0EFZ9</accession>
<evidence type="ECO:0000259" key="4">
    <source>
        <dbReference type="Pfam" id="PF02872"/>
    </source>
</evidence>
<keyword evidence="7" id="KW-1185">Reference proteome</keyword>
<evidence type="ECO:0000256" key="1">
    <source>
        <dbReference type="ARBA" id="ARBA00022729"/>
    </source>
</evidence>
<keyword evidence="1 2" id="KW-0732">Signal</keyword>
<proteinExistence type="predicted"/>
<feature type="chain" id="PRO_5011732559" evidence="2">
    <location>
        <begin position="32"/>
        <end position="1304"/>
    </location>
</feature>
<dbReference type="OrthoDB" id="7820733at2"/>
<dbReference type="InterPro" id="IPR036907">
    <property type="entry name" value="5'-Nucleotdase_C_sf"/>
</dbReference>
<protein>
    <submittedName>
        <fullName evidence="6">2',3'-cyclic-nucleotide 2'-phosphodiesterase/5'-or 3'-nucleotidase, 5'-nucleotidase family</fullName>
    </submittedName>
</protein>
<feature type="signal peptide" evidence="2">
    <location>
        <begin position="1"/>
        <end position="31"/>
    </location>
</feature>
<dbReference type="InterPro" id="IPR006179">
    <property type="entry name" value="5_nucleotidase/apyrase"/>
</dbReference>